<evidence type="ECO:0000313" key="7">
    <source>
        <dbReference type="EMBL" id="TWG35904.1"/>
    </source>
</evidence>
<accession>A0A561XIG8</accession>
<dbReference type="RefSeq" id="WP_146871736.1">
    <property type="nucleotide sequence ID" value="NZ_VJWE01000015.1"/>
</dbReference>
<comment type="caution">
    <text evidence="7">The sequence shown here is derived from an EMBL/GenBank/DDBJ whole genome shotgun (WGS) entry which is preliminary data.</text>
</comment>
<dbReference type="Proteomes" id="UP000321485">
    <property type="component" value="Unassembled WGS sequence"/>
</dbReference>
<dbReference type="EMBL" id="VJWE01000015">
    <property type="protein sequence ID" value="TWG35904.1"/>
    <property type="molecule type" value="Genomic_DNA"/>
</dbReference>
<dbReference type="PANTHER" id="PTHR42723">
    <property type="entry name" value="CHLOROPHYLL SYNTHASE"/>
    <property type="match status" value="1"/>
</dbReference>
<organism evidence="7 8">
    <name type="scientific">Acidovorax delafieldii</name>
    <name type="common">Pseudomonas delafieldii</name>
    <dbReference type="NCBI Taxonomy" id="47920"/>
    <lineage>
        <taxon>Bacteria</taxon>
        <taxon>Pseudomonadati</taxon>
        <taxon>Pseudomonadota</taxon>
        <taxon>Betaproteobacteria</taxon>
        <taxon>Burkholderiales</taxon>
        <taxon>Comamonadaceae</taxon>
        <taxon>Acidovorax</taxon>
    </lineage>
</organism>
<keyword evidence="4 6" id="KW-1133">Transmembrane helix</keyword>
<gene>
    <name evidence="7" type="ORF">ATF69_3472</name>
</gene>
<evidence type="ECO:0000256" key="2">
    <source>
        <dbReference type="ARBA" id="ARBA00022475"/>
    </source>
</evidence>
<dbReference type="GO" id="GO:0016765">
    <property type="term" value="F:transferase activity, transferring alkyl or aryl (other than methyl) groups"/>
    <property type="evidence" value="ECO:0007669"/>
    <property type="project" value="InterPro"/>
</dbReference>
<dbReference type="PANTHER" id="PTHR42723:SF1">
    <property type="entry name" value="CHLOROPHYLL SYNTHASE, CHLOROPLASTIC"/>
    <property type="match status" value="1"/>
</dbReference>
<feature type="transmembrane region" description="Helical" evidence="6">
    <location>
        <begin position="218"/>
        <end position="238"/>
    </location>
</feature>
<evidence type="ECO:0000256" key="6">
    <source>
        <dbReference type="SAM" id="Phobius"/>
    </source>
</evidence>
<protein>
    <submittedName>
        <fullName evidence="7">4-hydroxybenzoate polyprenyltransferase</fullName>
    </submittedName>
</protein>
<dbReference type="InterPro" id="IPR044878">
    <property type="entry name" value="UbiA_sf"/>
</dbReference>
<sequence>MKEIFPVETRSWWQHPWLFCVRLDEVAVLQGTPLIGFAFAHYRAGQGLPWSDALAVLAAVVCASVSLVAHIVVLNDWAGIDSDLKDPGRRARTFLSLGVTRRAMWWLAQFLAVSGLVVAAHLGAPALWIAAGMLATSAIYSAPPLHLKSAPVAGSLLHLVGGSLHFLLGYLAIAPLDFPSVIFACYFGVVFAAGHLMHEVRGHDADLANGIRTNAVAFGRKVTFISALALFSLAYLLLAVCSALVQHWGLVCLSAGTYGLHVVKSWHALRSKLELHSMLQLQSQYRFNFAVIGIALLATFTQPSIRGVLSSVADQKPVQQSQGLGDAPGGRVQERVYPRFEKLQFDLVLGGLPLV</sequence>
<feature type="transmembrane region" description="Helical" evidence="6">
    <location>
        <begin position="179"/>
        <end position="197"/>
    </location>
</feature>
<dbReference type="Pfam" id="PF01040">
    <property type="entry name" value="UbiA"/>
    <property type="match status" value="1"/>
</dbReference>
<feature type="transmembrane region" description="Helical" evidence="6">
    <location>
        <begin position="155"/>
        <end position="173"/>
    </location>
</feature>
<dbReference type="InterPro" id="IPR050475">
    <property type="entry name" value="Prenyltransferase_related"/>
</dbReference>
<dbReference type="Gene3D" id="1.10.357.140">
    <property type="entry name" value="UbiA prenyltransferase"/>
    <property type="match status" value="1"/>
</dbReference>
<keyword evidence="7" id="KW-0808">Transferase</keyword>
<proteinExistence type="predicted"/>
<evidence type="ECO:0000256" key="1">
    <source>
        <dbReference type="ARBA" id="ARBA00004141"/>
    </source>
</evidence>
<feature type="transmembrane region" description="Helical" evidence="6">
    <location>
        <begin position="53"/>
        <end position="78"/>
    </location>
</feature>
<dbReference type="InterPro" id="IPR000537">
    <property type="entry name" value="UbiA_prenyltransferase"/>
</dbReference>
<comment type="subcellular location">
    <subcellularLocation>
        <location evidence="1">Membrane</location>
        <topology evidence="1">Multi-pass membrane protein</topology>
    </subcellularLocation>
</comment>
<keyword evidence="2" id="KW-1003">Cell membrane</keyword>
<name>A0A561XIG8_ACIDE</name>
<evidence type="ECO:0000256" key="4">
    <source>
        <dbReference type="ARBA" id="ARBA00022989"/>
    </source>
</evidence>
<evidence type="ECO:0000313" key="8">
    <source>
        <dbReference type="Proteomes" id="UP000321485"/>
    </source>
</evidence>
<dbReference type="GeneID" id="51112519"/>
<dbReference type="AlphaFoldDB" id="A0A561XIG8"/>
<dbReference type="GO" id="GO:0016020">
    <property type="term" value="C:membrane"/>
    <property type="evidence" value="ECO:0007669"/>
    <property type="project" value="UniProtKB-SubCell"/>
</dbReference>
<reference evidence="7 8" key="1">
    <citation type="journal article" date="2015" name="Stand. Genomic Sci.">
        <title>Genomic Encyclopedia of Bacterial and Archaeal Type Strains, Phase III: the genomes of soil and plant-associated and newly described type strains.</title>
        <authorList>
            <person name="Whitman W.B."/>
            <person name="Woyke T."/>
            <person name="Klenk H.P."/>
            <person name="Zhou Y."/>
            <person name="Lilburn T.G."/>
            <person name="Beck B.J."/>
            <person name="De Vos P."/>
            <person name="Vandamme P."/>
            <person name="Eisen J.A."/>
            <person name="Garrity G."/>
            <person name="Hugenholtz P."/>
            <person name="Kyrpides N.C."/>
        </authorList>
    </citation>
    <scope>NUCLEOTIDE SEQUENCE [LARGE SCALE GENOMIC DNA]</scope>
    <source>
        <strain evidence="7 8">DSM 64</strain>
    </source>
</reference>
<evidence type="ECO:0000256" key="5">
    <source>
        <dbReference type="ARBA" id="ARBA00023136"/>
    </source>
</evidence>
<feature type="transmembrane region" description="Helical" evidence="6">
    <location>
        <begin position="284"/>
        <end position="301"/>
    </location>
</feature>
<evidence type="ECO:0000256" key="3">
    <source>
        <dbReference type="ARBA" id="ARBA00022692"/>
    </source>
</evidence>
<keyword evidence="5 6" id="KW-0472">Membrane</keyword>
<keyword evidence="3 6" id="KW-0812">Transmembrane</keyword>